<reference evidence="1" key="1">
    <citation type="journal article" date="2014" name="Int. J. Syst. Evol. Microbiol.">
        <title>Complete genome sequence of Corynebacterium casei LMG S-19264T (=DSM 44701T), isolated from a smear-ripened cheese.</title>
        <authorList>
            <consortium name="US DOE Joint Genome Institute (JGI-PGF)"/>
            <person name="Walter F."/>
            <person name="Albersmeier A."/>
            <person name="Kalinowski J."/>
            <person name="Ruckert C."/>
        </authorList>
    </citation>
    <scope>NUCLEOTIDE SEQUENCE</scope>
    <source>
        <strain evidence="1">CCM 8433</strain>
    </source>
</reference>
<sequence>MYAVKRDIYQGSDGVQVDSLSSVKGFVELSEAERIAANCGGRVIRIFPKPKRVIKPVKNNQKWMRGENK</sequence>
<evidence type="ECO:0000313" key="2">
    <source>
        <dbReference type="Proteomes" id="UP000622610"/>
    </source>
</evidence>
<comment type="caution">
    <text evidence="1">The sequence shown here is derived from an EMBL/GenBank/DDBJ whole genome shotgun (WGS) entry which is preliminary data.</text>
</comment>
<dbReference type="AlphaFoldDB" id="A0A917JG93"/>
<reference evidence="1" key="2">
    <citation type="submission" date="2020-09" db="EMBL/GenBank/DDBJ databases">
        <authorList>
            <person name="Sun Q."/>
            <person name="Sedlacek I."/>
        </authorList>
    </citation>
    <scope>NUCLEOTIDE SEQUENCE</scope>
    <source>
        <strain evidence="1">CCM 8433</strain>
    </source>
</reference>
<dbReference type="RefSeq" id="WP_188366560.1">
    <property type="nucleotide sequence ID" value="NZ_BMDT01000001.1"/>
</dbReference>
<organism evidence="1 2">
    <name type="scientific">Enterococcus alcedinis</name>
    <dbReference type="NCBI Taxonomy" id="1274384"/>
    <lineage>
        <taxon>Bacteria</taxon>
        <taxon>Bacillati</taxon>
        <taxon>Bacillota</taxon>
        <taxon>Bacilli</taxon>
        <taxon>Lactobacillales</taxon>
        <taxon>Enterococcaceae</taxon>
        <taxon>Enterococcus</taxon>
    </lineage>
</organism>
<name>A0A917JG93_9ENTE</name>
<accession>A0A917JG93</accession>
<protein>
    <submittedName>
        <fullName evidence="1">Uncharacterized protein</fullName>
    </submittedName>
</protein>
<evidence type="ECO:0000313" key="1">
    <source>
        <dbReference type="EMBL" id="GGI64724.1"/>
    </source>
</evidence>
<dbReference type="EMBL" id="BMDT01000001">
    <property type="protein sequence ID" value="GGI64724.1"/>
    <property type="molecule type" value="Genomic_DNA"/>
</dbReference>
<keyword evidence="2" id="KW-1185">Reference proteome</keyword>
<proteinExistence type="predicted"/>
<dbReference type="Proteomes" id="UP000622610">
    <property type="component" value="Unassembled WGS sequence"/>
</dbReference>
<gene>
    <name evidence="1" type="ORF">GCM10011482_03780</name>
</gene>